<proteinExistence type="inferred from homology"/>
<dbReference type="GO" id="GO:0005524">
    <property type="term" value="F:ATP binding"/>
    <property type="evidence" value="ECO:0007669"/>
    <property type="project" value="UniProtKB-KW"/>
</dbReference>
<keyword evidence="5" id="KW-0418">Kinase</keyword>
<organism evidence="8 9">
    <name type="scientific">Mycena pura</name>
    <dbReference type="NCBI Taxonomy" id="153505"/>
    <lineage>
        <taxon>Eukaryota</taxon>
        <taxon>Fungi</taxon>
        <taxon>Dikarya</taxon>
        <taxon>Basidiomycota</taxon>
        <taxon>Agaricomycotina</taxon>
        <taxon>Agaricomycetes</taxon>
        <taxon>Agaricomycetidae</taxon>
        <taxon>Agaricales</taxon>
        <taxon>Marasmiineae</taxon>
        <taxon>Mycenaceae</taxon>
        <taxon>Mycena</taxon>
    </lineage>
</organism>
<protein>
    <recommendedName>
        <fullName evidence="7">Protein kinase domain-containing protein</fullName>
    </recommendedName>
</protein>
<dbReference type="InterPro" id="IPR000719">
    <property type="entry name" value="Prot_kinase_dom"/>
</dbReference>
<evidence type="ECO:0000256" key="3">
    <source>
        <dbReference type="ARBA" id="ARBA00022679"/>
    </source>
</evidence>
<keyword evidence="4" id="KW-0547">Nucleotide-binding</keyword>
<evidence type="ECO:0000256" key="1">
    <source>
        <dbReference type="ARBA" id="ARBA00006529"/>
    </source>
</evidence>
<accession>A0AAD7E149</accession>
<evidence type="ECO:0000256" key="4">
    <source>
        <dbReference type="ARBA" id="ARBA00022741"/>
    </source>
</evidence>
<keyword evidence="3" id="KW-0808">Transferase</keyword>
<evidence type="ECO:0000256" key="5">
    <source>
        <dbReference type="ARBA" id="ARBA00022777"/>
    </source>
</evidence>
<dbReference type="Gene3D" id="3.30.200.20">
    <property type="entry name" value="Phosphorylase Kinase, domain 1"/>
    <property type="match status" value="1"/>
</dbReference>
<name>A0AAD7E149_9AGAR</name>
<dbReference type="EMBL" id="JARJCW010000007">
    <property type="protein sequence ID" value="KAJ7222566.1"/>
    <property type="molecule type" value="Genomic_DNA"/>
</dbReference>
<sequence>ESLENITGTLRDRSNLKSMLSALEREIELLKDLKHENIVRYFYSSLDDDFLNIFLEYVPGGSLGS</sequence>
<evidence type="ECO:0000256" key="2">
    <source>
        <dbReference type="ARBA" id="ARBA00022527"/>
    </source>
</evidence>
<gene>
    <name evidence="8" type="ORF">GGX14DRAFT_312703</name>
</gene>
<evidence type="ECO:0000313" key="9">
    <source>
        <dbReference type="Proteomes" id="UP001219525"/>
    </source>
</evidence>
<feature type="domain" description="Protein kinase" evidence="7">
    <location>
        <begin position="1"/>
        <end position="65"/>
    </location>
</feature>
<dbReference type="Proteomes" id="UP001219525">
    <property type="component" value="Unassembled WGS sequence"/>
</dbReference>
<evidence type="ECO:0000256" key="6">
    <source>
        <dbReference type="ARBA" id="ARBA00022840"/>
    </source>
</evidence>
<dbReference type="PROSITE" id="PS50011">
    <property type="entry name" value="PROTEIN_KINASE_DOM"/>
    <property type="match status" value="1"/>
</dbReference>
<feature type="non-terminal residue" evidence="8">
    <location>
        <position position="1"/>
    </location>
</feature>
<keyword evidence="6" id="KW-0067">ATP-binding</keyword>
<dbReference type="AlphaFoldDB" id="A0AAD7E149"/>
<dbReference type="GO" id="GO:0004674">
    <property type="term" value="F:protein serine/threonine kinase activity"/>
    <property type="evidence" value="ECO:0007669"/>
    <property type="project" value="UniProtKB-KW"/>
</dbReference>
<evidence type="ECO:0000313" key="8">
    <source>
        <dbReference type="EMBL" id="KAJ7222566.1"/>
    </source>
</evidence>
<dbReference type="PANTHER" id="PTHR11584">
    <property type="entry name" value="SERINE/THREONINE PROTEIN KINASE"/>
    <property type="match status" value="1"/>
</dbReference>
<dbReference type="InterPro" id="IPR011009">
    <property type="entry name" value="Kinase-like_dom_sf"/>
</dbReference>
<feature type="non-terminal residue" evidence="8">
    <location>
        <position position="65"/>
    </location>
</feature>
<dbReference type="SUPFAM" id="SSF56112">
    <property type="entry name" value="Protein kinase-like (PK-like)"/>
    <property type="match status" value="1"/>
</dbReference>
<dbReference type="Pfam" id="PF00069">
    <property type="entry name" value="Pkinase"/>
    <property type="match status" value="1"/>
</dbReference>
<reference evidence="8" key="1">
    <citation type="submission" date="2023-03" db="EMBL/GenBank/DDBJ databases">
        <title>Massive genome expansion in bonnet fungi (Mycena s.s.) driven by repeated elements and novel gene families across ecological guilds.</title>
        <authorList>
            <consortium name="Lawrence Berkeley National Laboratory"/>
            <person name="Harder C.B."/>
            <person name="Miyauchi S."/>
            <person name="Viragh M."/>
            <person name="Kuo A."/>
            <person name="Thoen E."/>
            <person name="Andreopoulos B."/>
            <person name="Lu D."/>
            <person name="Skrede I."/>
            <person name="Drula E."/>
            <person name="Henrissat B."/>
            <person name="Morin E."/>
            <person name="Kohler A."/>
            <person name="Barry K."/>
            <person name="LaButti K."/>
            <person name="Morin E."/>
            <person name="Salamov A."/>
            <person name="Lipzen A."/>
            <person name="Mereny Z."/>
            <person name="Hegedus B."/>
            <person name="Baldrian P."/>
            <person name="Stursova M."/>
            <person name="Weitz H."/>
            <person name="Taylor A."/>
            <person name="Grigoriev I.V."/>
            <person name="Nagy L.G."/>
            <person name="Martin F."/>
            <person name="Kauserud H."/>
        </authorList>
    </citation>
    <scope>NUCLEOTIDE SEQUENCE</scope>
    <source>
        <strain evidence="8">9144</strain>
    </source>
</reference>
<evidence type="ECO:0000259" key="7">
    <source>
        <dbReference type="PROSITE" id="PS50011"/>
    </source>
</evidence>
<dbReference type="PANTHER" id="PTHR11584:SF369">
    <property type="entry name" value="MITOGEN-ACTIVATED PROTEIN KINASE KINASE KINASE 19-RELATED"/>
    <property type="match status" value="1"/>
</dbReference>
<comment type="caution">
    <text evidence="8">The sequence shown here is derived from an EMBL/GenBank/DDBJ whole genome shotgun (WGS) entry which is preliminary data.</text>
</comment>
<keyword evidence="9" id="KW-1185">Reference proteome</keyword>
<keyword evidence="2" id="KW-0723">Serine/threonine-protein kinase</keyword>
<comment type="similarity">
    <text evidence="1">Belongs to the protein kinase superfamily. STE Ser/Thr protein kinase family. MAP kinase kinase kinase subfamily.</text>
</comment>